<feature type="domain" description="PAS fold-4" evidence="3">
    <location>
        <begin position="35"/>
        <end position="133"/>
    </location>
</feature>
<dbReference type="SUPFAM" id="SSF46894">
    <property type="entry name" value="C-terminal effector domain of the bipartite response regulators"/>
    <property type="match status" value="1"/>
</dbReference>
<sequence length="238" mass="27607">MDNTDHEKSTDFKQLIVGSLESPALKSFMENKEEAWGIRDIKSRFVYMNRATLDFANLPPGFDFEGKLDSECPASFADFETELQEQDRKTEESRRSVSVIETHYFGRENKLQPYLCRKSPLYNEAKKCIGTVFQLKKYNSLSLPHYVNRLAPSVLLLDPPTEIFTERELEVVFFLQHPLQAKTIAQKFGFSQGEVEKHRENIYQKTNVYSSNQFKEFCKAAGLDRYIPPKLIQPNVKC</sequence>
<dbReference type="RefSeq" id="WP_072549780.1">
    <property type="nucleotide sequence ID" value="NZ_CP021659.1"/>
</dbReference>
<dbReference type="EMBL" id="CP021659">
    <property type="protein sequence ID" value="AWK14466.1"/>
    <property type="molecule type" value="Genomic_DNA"/>
</dbReference>
<dbReference type="GO" id="GO:0006355">
    <property type="term" value="P:regulation of DNA-templated transcription"/>
    <property type="evidence" value="ECO:0007669"/>
    <property type="project" value="InterPro"/>
</dbReference>
<dbReference type="Gene3D" id="1.10.10.10">
    <property type="entry name" value="Winged helix-like DNA-binding domain superfamily/Winged helix DNA-binding domain"/>
    <property type="match status" value="1"/>
</dbReference>
<evidence type="ECO:0000259" key="2">
    <source>
        <dbReference type="Pfam" id="PF00196"/>
    </source>
</evidence>
<dbReference type="OrthoDB" id="6191871at2"/>
<dbReference type="InterPro" id="IPR000792">
    <property type="entry name" value="Tscrpt_reg_LuxR_C"/>
</dbReference>
<dbReference type="InterPro" id="IPR036388">
    <property type="entry name" value="WH-like_DNA-bd_sf"/>
</dbReference>
<gene>
    <name evidence="4" type="ORF">CCS41_08235</name>
</gene>
<evidence type="ECO:0000313" key="5">
    <source>
        <dbReference type="Proteomes" id="UP000261875"/>
    </source>
</evidence>
<keyword evidence="1" id="KW-0238">DNA-binding</keyword>
<evidence type="ECO:0000313" key="4">
    <source>
        <dbReference type="EMBL" id="AWK14466.1"/>
    </source>
</evidence>
<dbReference type="Proteomes" id="UP000261875">
    <property type="component" value="Chromosome"/>
</dbReference>
<name>A0A2U8I5N9_9GAMM</name>
<dbReference type="STRING" id="1878942.GCA_900128755_00924"/>
<dbReference type="GO" id="GO:0003677">
    <property type="term" value="F:DNA binding"/>
    <property type="evidence" value="ECO:0007669"/>
    <property type="project" value="UniProtKB-KW"/>
</dbReference>
<dbReference type="KEGG" id="fsm:CCS41_08235"/>
<organism evidence="4 5">
    <name type="scientific">Candidatus Fukatsuia symbiotica</name>
    <dbReference type="NCBI Taxonomy" id="1878942"/>
    <lineage>
        <taxon>Bacteria</taxon>
        <taxon>Pseudomonadati</taxon>
        <taxon>Pseudomonadota</taxon>
        <taxon>Gammaproteobacteria</taxon>
        <taxon>Enterobacterales</taxon>
        <taxon>Yersiniaceae</taxon>
        <taxon>Candidatus Fukatsuia</taxon>
    </lineage>
</organism>
<keyword evidence="5" id="KW-1185">Reference proteome</keyword>
<dbReference type="Pfam" id="PF08448">
    <property type="entry name" value="PAS_4"/>
    <property type="match status" value="1"/>
</dbReference>
<dbReference type="Pfam" id="PF00196">
    <property type="entry name" value="GerE"/>
    <property type="match status" value="1"/>
</dbReference>
<protein>
    <submittedName>
        <fullName evidence="4">Uncharacterized protein</fullName>
    </submittedName>
</protein>
<accession>A0A2U8I5N9</accession>
<dbReference type="AlphaFoldDB" id="A0A2U8I5N9"/>
<dbReference type="InterPro" id="IPR013656">
    <property type="entry name" value="PAS_4"/>
</dbReference>
<dbReference type="InterPro" id="IPR016032">
    <property type="entry name" value="Sig_transdc_resp-reg_C-effctor"/>
</dbReference>
<reference evidence="4 5" key="1">
    <citation type="submission" date="2017-05" db="EMBL/GenBank/DDBJ databases">
        <title>Genome sequence of Candidatus Fukatsuia symbiotica and Candidatus Hamiltonella defensa from Acyrthosiphon pisum strain 5D.</title>
        <authorList>
            <person name="Patel V.A."/>
            <person name="Chevignon G."/>
            <person name="Russell J.A."/>
            <person name="Oliver K.M."/>
        </authorList>
    </citation>
    <scope>NUCLEOTIDE SEQUENCE [LARGE SCALE GENOMIC DNA]</scope>
    <source>
        <strain evidence="4 5">5D</strain>
    </source>
</reference>
<feature type="domain" description="HTH luxR-type" evidence="2">
    <location>
        <begin position="163"/>
        <end position="212"/>
    </location>
</feature>
<proteinExistence type="predicted"/>
<evidence type="ECO:0000259" key="3">
    <source>
        <dbReference type="Pfam" id="PF08448"/>
    </source>
</evidence>
<evidence type="ECO:0000256" key="1">
    <source>
        <dbReference type="ARBA" id="ARBA00023125"/>
    </source>
</evidence>